<proteinExistence type="predicted"/>
<comment type="caution">
    <text evidence="1">The sequence shown here is derived from an EMBL/GenBank/DDBJ whole genome shotgun (WGS) entry which is preliminary data.</text>
</comment>
<dbReference type="EMBL" id="BART01023975">
    <property type="protein sequence ID" value="GAG99039.1"/>
    <property type="molecule type" value="Genomic_DNA"/>
</dbReference>
<gene>
    <name evidence="1" type="ORF">S01H4_43453</name>
</gene>
<reference evidence="1" key="1">
    <citation type="journal article" date="2014" name="Front. Microbiol.">
        <title>High frequency of phylogenetically diverse reductive dehalogenase-homologous genes in deep subseafloor sedimentary metagenomes.</title>
        <authorList>
            <person name="Kawai M."/>
            <person name="Futagami T."/>
            <person name="Toyoda A."/>
            <person name="Takaki Y."/>
            <person name="Nishi S."/>
            <person name="Hori S."/>
            <person name="Arai W."/>
            <person name="Tsubouchi T."/>
            <person name="Morono Y."/>
            <person name="Uchiyama I."/>
            <person name="Ito T."/>
            <person name="Fujiyama A."/>
            <person name="Inagaki F."/>
            <person name="Takami H."/>
        </authorList>
    </citation>
    <scope>NUCLEOTIDE SEQUENCE</scope>
    <source>
        <strain evidence="1">Expedition CK06-06</strain>
    </source>
</reference>
<protein>
    <submittedName>
        <fullName evidence="1">Uncharacterized protein</fullName>
    </submittedName>
</protein>
<accession>X1BTH1</accession>
<sequence>MADAGKPVQWDTPNLWMSNFFKSATVEFILSGEAPIRCVPPMTA</sequence>
<evidence type="ECO:0000313" key="1">
    <source>
        <dbReference type="EMBL" id="GAG99039.1"/>
    </source>
</evidence>
<organism evidence="1">
    <name type="scientific">marine sediment metagenome</name>
    <dbReference type="NCBI Taxonomy" id="412755"/>
    <lineage>
        <taxon>unclassified sequences</taxon>
        <taxon>metagenomes</taxon>
        <taxon>ecological metagenomes</taxon>
    </lineage>
</organism>
<dbReference type="AlphaFoldDB" id="X1BTH1"/>
<name>X1BTH1_9ZZZZ</name>
<feature type="non-terminal residue" evidence="1">
    <location>
        <position position="44"/>
    </location>
</feature>